<sequence length="31" mass="3502">MIERNEFICASSYLRTHVKTSVRGTVGEVFA</sequence>
<organism evidence="1 2">
    <name type="scientific">Saccharopolyspora phatthalungensis</name>
    <dbReference type="NCBI Taxonomy" id="664693"/>
    <lineage>
        <taxon>Bacteria</taxon>
        <taxon>Bacillati</taxon>
        <taxon>Actinomycetota</taxon>
        <taxon>Actinomycetes</taxon>
        <taxon>Pseudonocardiales</taxon>
        <taxon>Pseudonocardiaceae</taxon>
        <taxon>Saccharopolyspora</taxon>
    </lineage>
</organism>
<keyword evidence="2" id="KW-1185">Reference proteome</keyword>
<evidence type="ECO:0000313" key="2">
    <source>
        <dbReference type="Proteomes" id="UP000584374"/>
    </source>
</evidence>
<reference evidence="1 2" key="1">
    <citation type="submission" date="2020-08" db="EMBL/GenBank/DDBJ databases">
        <title>Sequencing the genomes of 1000 actinobacteria strains.</title>
        <authorList>
            <person name="Klenk H.-P."/>
        </authorList>
    </citation>
    <scope>NUCLEOTIDE SEQUENCE [LARGE SCALE GENOMIC DNA]</scope>
    <source>
        <strain evidence="1 2">DSM 45584</strain>
    </source>
</reference>
<comment type="caution">
    <text evidence="1">The sequence shown here is derived from an EMBL/GenBank/DDBJ whole genome shotgun (WGS) entry which is preliminary data.</text>
</comment>
<dbReference type="AlphaFoldDB" id="A0A840Q7R4"/>
<evidence type="ECO:0000313" key="1">
    <source>
        <dbReference type="EMBL" id="MBB5155771.1"/>
    </source>
</evidence>
<accession>A0A840Q7R4</accession>
<protein>
    <submittedName>
        <fullName evidence="1">Uncharacterized protein</fullName>
    </submittedName>
</protein>
<dbReference type="EMBL" id="JACHIW010000001">
    <property type="protein sequence ID" value="MBB5155771.1"/>
    <property type="molecule type" value="Genomic_DNA"/>
</dbReference>
<dbReference type="Proteomes" id="UP000584374">
    <property type="component" value="Unassembled WGS sequence"/>
</dbReference>
<name>A0A840Q7R4_9PSEU</name>
<proteinExistence type="predicted"/>
<gene>
    <name evidence="1" type="ORF">BJ970_003305</name>
</gene>